<evidence type="ECO:0000256" key="1">
    <source>
        <dbReference type="ARBA" id="ARBA00022741"/>
    </source>
</evidence>
<protein>
    <submittedName>
        <fullName evidence="3">Hsp70-like protein</fullName>
    </submittedName>
</protein>
<evidence type="ECO:0000313" key="3">
    <source>
        <dbReference type="EMBL" id="KXH63154.1"/>
    </source>
</evidence>
<dbReference type="Pfam" id="PF00012">
    <property type="entry name" value="HSP70"/>
    <property type="match status" value="1"/>
</dbReference>
<sequence length="45" mass="5039">MSSFLIVDAAKNQVAMNPHHTMVFNAKRLIGRKFQDCGVHDDGTH</sequence>
<gene>
    <name evidence="3" type="ORF">CNYM01_08002</name>
</gene>
<dbReference type="GO" id="GO:0005524">
    <property type="term" value="F:ATP binding"/>
    <property type="evidence" value="ECO:0007669"/>
    <property type="project" value="UniProtKB-KW"/>
</dbReference>
<reference evidence="3 4" key="1">
    <citation type="submission" date="2014-02" db="EMBL/GenBank/DDBJ databases">
        <title>The genome sequence of Colletotrichum nymphaeae SA-01.</title>
        <authorList>
            <person name="Baroncelli R."/>
            <person name="Thon M.R."/>
        </authorList>
    </citation>
    <scope>NUCLEOTIDE SEQUENCE [LARGE SCALE GENOMIC DNA]</scope>
    <source>
        <strain evidence="3 4">SA-01</strain>
    </source>
</reference>
<evidence type="ECO:0000313" key="4">
    <source>
        <dbReference type="Proteomes" id="UP000070054"/>
    </source>
</evidence>
<dbReference type="EMBL" id="JEMN01000224">
    <property type="protein sequence ID" value="KXH63154.1"/>
    <property type="molecule type" value="Genomic_DNA"/>
</dbReference>
<dbReference type="Gene3D" id="3.30.30.30">
    <property type="match status" value="1"/>
</dbReference>
<evidence type="ECO:0000256" key="2">
    <source>
        <dbReference type="ARBA" id="ARBA00022840"/>
    </source>
</evidence>
<dbReference type="AlphaFoldDB" id="A0A135URX2"/>
<dbReference type="InterPro" id="IPR013126">
    <property type="entry name" value="Hsp_70_fam"/>
</dbReference>
<keyword evidence="4" id="KW-1185">Reference proteome</keyword>
<name>A0A135URX2_9PEZI</name>
<keyword evidence="2" id="KW-0067">ATP-binding</keyword>
<dbReference type="GO" id="GO:0140662">
    <property type="term" value="F:ATP-dependent protein folding chaperone"/>
    <property type="evidence" value="ECO:0007669"/>
    <property type="project" value="InterPro"/>
</dbReference>
<proteinExistence type="predicted"/>
<organism evidence="3 4">
    <name type="scientific">Colletotrichum nymphaeae SA-01</name>
    <dbReference type="NCBI Taxonomy" id="1460502"/>
    <lineage>
        <taxon>Eukaryota</taxon>
        <taxon>Fungi</taxon>
        <taxon>Dikarya</taxon>
        <taxon>Ascomycota</taxon>
        <taxon>Pezizomycotina</taxon>
        <taxon>Sordariomycetes</taxon>
        <taxon>Hypocreomycetidae</taxon>
        <taxon>Glomerellales</taxon>
        <taxon>Glomerellaceae</taxon>
        <taxon>Colletotrichum</taxon>
        <taxon>Colletotrichum acutatum species complex</taxon>
    </lineage>
</organism>
<keyword evidence="1" id="KW-0547">Nucleotide-binding</keyword>
<accession>A0A135URX2</accession>
<comment type="caution">
    <text evidence="3">The sequence shown here is derived from an EMBL/GenBank/DDBJ whole genome shotgun (WGS) entry which is preliminary data.</text>
</comment>
<dbReference type="Proteomes" id="UP000070054">
    <property type="component" value="Unassembled WGS sequence"/>
</dbReference>